<reference evidence="10 11" key="1">
    <citation type="submission" date="2016-04" db="EMBL/GenBank/DDBJ databases">
        <title>Evolutionary innovation and constraint leading to complex multicellularity in the Ascomycota.</title>
        <authorList>
            <person name="Cisse O."/>
            <person name="Nguyen A."/>
            <person name="Hewitt D.A."/>
            <person name="Jedd G."/>
            <person name="Stajich J.E."/>
        </authorList>
    </citation>
    <scope>NUCLEOTIDE SEQUENCE [LARGE SCALE GENOMIC DNA]</scope>
    <source>
        <strain evidence="10 11">DAH-3</strain>
    </source>
</reference>
<protein>
    <recommendedName>
        <fullName evidence="9">Transmembrane 9 superfamily member</fullName>
    </recommendedName>
</protein>
<feature type="transmembrane region" description="Helical" evidence="9">
    <location>
        <begin position="332"/>
        <end position="358"/>
    </location>
</feature>
<dbReference type="EMBL" id="LXFE01000294">
    <property type="protein sequence ID" value="OLL25861.1"/>
    <property type="molecule type" value="Genomic_DNA"/>
</dbReference>
<organism evidence="10 11">
    <name type="scientific">Neolecta irregularis (strain DAH-3)</name>
    <dbReference type="NCBI Taxonomy" id="1198029"/>
    <lineage>
        <taxon>Eukaryota</taxon>
        <taxon>Fungi</taxon>
        <taxon>Dikarya</taxon>
        <taxon>Ascomycota</taxon>
        <taxon>Taphrinomycotina</taxon>
        <taxon>Neolectales</taxon>
        <taxon>Neolectaceae</taxon>
        <taxon>Neolecta</taxon>
    </lineage>
</organism>
<gene>
    <name evidence="10" type="ORF">NEOLI_001378</name>
</gene>
<dbReference type="STRING" id="1198029.A0A1U7LTL7"/>
<evidence type="ECO:0000256" key="8">
    <source>
        <dbReference type="ARBA" id="ARBA00023136"/>
    </source>
</evidence>
<evidence type="ECO:0000313" key="10">
    <source>
        <dbReference type="EMBL" id="OLL25861.1"/>
    </source>
</evidence>
<comment type="caution">
    <text evidence="10">The sequence shown here is derived from an EMBL/GenBank/DDBJ whole genome shotgun (WGS) entry which is preliminary data.</text>
</comment>
<feature type="transmembrane region" description="Helical" evidence="9">
    <location>
        <begin position="267"/>
        <end position="291"/>
    </location>
</feature>
<evidence type="ECO:0000256" key="9">
    <source>
        <dbReference type="RuleBase" id="RU363079"/>
    </source>
</evidence>
<comment type="similarity">
    <text evidence="3 9">Belongs to the nonaspanin (TM9SF) (TC 9.A.2) family.</text>
</comment>
<dbReference type="GO" id="GO:0005794">
    <property type="term" value="C:Golgi apparatus"/>
    <property type="evidence" value="ECO:0007669"/>
    <property type="project" value="UniProtKB-SubCell"/>
</dbReference>
<name>A0A1U7LTL7_NEOID</name>
<evidence type="ECO:0000256" key="6">
    <source>
        <dbReference type="ARBA" id="ARBA00022989"/>
    </source>
</evidence>
<accession>A0A1U7LTL7</accession>
<comment type="subcellular location">
    <subcellularLocation>
        <location evidence="2">Golgi apparatus</location>
    </subcellularLocation>
    <subcellularLocation>
        <location evidence="1">Membrane</location>
        <topology evidence="1">Multi-pass membrane protein</topology>
    </subcellularLocation>
</comment>
<proteinExistence type="inferred from homology"/>
<evidence type="ECO:0000256" key="3">
    <source>
        <dbReference type="ARBA" id="ARBA00005227"/>
    </source>
</evidence>
<keyword evidence="6 9" id="KW-1133">Transmembrane helix</keyword>
<dbReference type="Proteomes" id="UP000186594">
    <property type="component" value="Unassembled WGS sequence"/>
</dbReference>
<sequence>MFLYHGLSFLTTVFNIPGYFPRTYNTTSQIPLYLNKIRSEVTQIPYEYTSLPFVCKPSAPVYRTLNIGQVLRGNRMTTSDYKARNPLPKNSNRKSCSFEKTLNVGSCVKLKWTQSHLWTGIFAVCMAIYIRTLDDLPVATRYISTDQGRNISRIPGFPLGAREKEGEKKALFLYNHIDLVIYYQPASPVSLELVIIGVEGIPRSTNITNGRCPSLVPLNTLSTLDIFNQTGEINEITYTYSVFWKLEQSLQWSERWNPYLIDSNPTIHWLGFINNAIIVLFLSLLVALVMIRTLRQDIQIDHSRNDGNNEDDLSGWKLLHGDVFRPPGLAGLFAPIIGTGIQILITLVTLLCMTPGLWDVSVLTFAG</sequence>
<comment type="caution">
    <text evidence="9">Lacks conserved residue(s) required for the propagation of feature annotation.</text>
</comment>
<evidence type="ECO:0000313" key="11">
    <source>
        <dbReference type="Proteomes" id="UP000186594"/>
    </source>
</evidence>
<evidence type="ECO:0000256" key="5">
    <source>
        <dbReference type="ARBA" id="ARBA00022729"/>
    </source>
</evidence>
<dbReference type="InterPro" id="IPR004240">
    <property type="entry name" value="EMP70"/>
</dbReference>
<keyword evidence="4 9" id="KW-0812">Transmembrane</keyword>
<evidence type="ECO:0000256" key="7">
    <source>
        <dbReference type="ARBA" id="ARBA00023034"/>
    </source>
</evidence>
<keyword evidence="5" id="KW-0732">Signal</keyword>
<dbReference type="AlphaFoldDB" id="A0A1U7LTL7"/>
<dbReference type="GO" id="GO:0072657">
    <property type="term" value="P:protein localization to membrane"/>
    <property type="evidence" value="ECO:0007669"/>
    <property type="project" value="TreeGrafter"/>
</dbReference>
<keyword evidence="7" id="KW-0333">Golgi apparatus</keyword>
<dbReference type="OrthoDB" id="1666796at2759"/>
<keyword evidence="8 9" id="KW-0472">Membrane</keyword>
<dbReference type="Pfam" id="PF02990">
    <property type="entry name" value="EMP70"/>
    <property type="match status" value="1"/>
</dbReference>
<evidence type="ECO:0000256" key="1">
    <source>
        <dbReference type="ARBA" id="ARBA00004141"/>
    </source>
</evidence>
<evidence type="ECO:0000256" key="2">
    <source>
        <dbReference type="ARBA" id="ARBA00004555"/>
    </source>
</evidence>
<dbReference type="PANTHER" id="PTHR10766">
    <property type="entry name" value="TRANSMEMBRANE 9 SUPERFAMILY PROTEIN"/>
    <property type="match status" value="1"/>
</dbReference>
<dbReference type="PANTHER" id="PTHR10766:SF55">
    <property type="entry name" value="TRANSMEMBRANE 9 SUPERFAMILY MEMBER 4"/>
    <property type="match status" value="1"/>
</dbReference>
<evidence type="ECO:0000256" key="4">
    <source>
        <dbReference type="ARBA" id="ARBA00022692"/>
    </source>
</evidence>
<keyword evidence="11" id="KW-1185">Reference proteome</keyword>
<dbReference type="GO" id="GO:0016020">
    <property type="term" value="C:membrane"/>
    <property type="evidence" value="ECO:0007669"/>
    <property type="project" value="UniProtKB-SubCell"/>
</dbReference>